<protein>
    <submittedName>
        <fullName evidence="2">Uncharacterized protein</fullName>
    </submittedName>
</protein>
<organism evidence="2 3">
    <name type="scientific">Aldrovandia affinis</name>
    <dbReference type="NCBI Taxonomy" id="143900"/>
    <lineage>
        <taxon>Eukaryota</taxon>
        <taxon>Metazoa</taxon>
        <taxon>Chordata</taxon>
        <taxon>Craniata</taxon>
        <taxon>Vertebrata</taxon>
        <taxon>Euteleostomi</taxon>
        <taxon>Actinopterygii</taxon>
        <taxon>Neopterygii</taxon>
        <taxon>Teleostei</taxon>
        <taxon>Notacanthiformes</taxon>
        <taxon>Halosauridae</taxon>
        <taxon>Aldrovandia</taxon>
    </lineage>
</organism>
<accession>A0AAD7S8T2</accession>
<dbReference type="Proteomes" id="UP001221898">
    <property type="component" value="Unassembled WGS sequence"/>
</dbReference>
<keyword evidence="1" id="KW-0732">Signal</keyword>
<reference evidence="2" key="1">
    <citation type="journal article" date="2023" name="Science">
        <title>Genome structures resolve the early diversification of teleost fishes.</title>
        <authorList>
            <person name="Parey E."/>
            <person name="Louis A."/>
            <person name="Montfort J."/>
            <person name="Bouchez O."/>
            <person name="Roques C."/>
            <person name="Iampietro C."/>
            <person name="Lluch J."/>
            <person name="Castinel A."/>
            <person name="Donnadieu C."/>
            <person name="Desvignes T."/>
            <person name="Floi Bucao C."/>
            <person name="Jouanno E."/>
            <person name="Wen M."/>
            <person name="Mejri S."/>
            <person name="Dirks R."/>
            <person name="Jansen H."/>
            <person name="Henkel C."/>
            <person name="Chen W.J."/>
            <person name="Zahm M."/>
            <person name="Cabau C."/>
            <person name="Klopp C."/>
            <person name="Thompson A.W."/>
            <person name="Robinson-Rechavi M."/>
            <person name="Braasch I."/>
            <person name="Lecointre G."/>
            <person name="Bobe J."/>
            <person name="Postlethwait J.H."/>
            <person name="Berthelot C."/>
            <person name="Roest Crollius H."/>
            <person name="Guiguen Y."/>
        </authorList>
    </citation>
    <scope>NUCLEOTIDE SEQUENCE</scope>
    <source>
        <strain evidence="2">NC1722</strain>
    </source>
</reference>
<evidence type="ECO:0000256" key="1">
    <source>
        <dbReference type="SAM" id="SignalP"/>
    </source>
</evidence>
<evidence type="ECO:0000313" key="2">
    <source>
        <dbReference type="EMBL" id="KAJ8398064.1"/>
    </source>
</evidence>
<name>A0AAD7S8T2_9TELE</name>
<keyword evidence="3" id="KW-1185">Reference proteome</keyword>
<proteinExistence type="predicted"/>
<evidence type="ECO:0000313" key="3">
    <source>
        <dbReference type="Proteomes" id="UP001221898"/>
    </source>
</evidence>
<comment type="caution">
    <text evidence="2">The sequence shown here is derived from an EMBL/GenBank/DDBJ whole genome shotgun (WGS) entry which is preliminary data.</text>
</comment>
<feature type="signal peptide" evidence="1">
    <location>
        <begin position="1"/>
        <end position="20"/>
    </location>
</feature>
<dbReference type="AlphaFoldDB" id="A0AAD7S8T2"/>
<sequence length="155" mass="17858">MGALLWPLLFVLFFNCRQQAEKNVRSFALQLQQCWQRMMLQDSQNITNSEILRRDQFLSGLRDDCLRRDMLTKVALVYNLTFSTIKTEAILQAEVEGGPQLHCCMVSSAPPSPWEDDLQKLKVELKTELLKELDTKVSGLSHSLLQSIRAEFQKL</sequence>
<dbReference type="EMBL" id="JAINUG010000093">
    <property type="protein sequence ID" value="KAJ8398064.1"/>
    <property type="molecule type" value="Genomic_DNA"/>
</dbReference>
<feature type="chain" id="PRO_5042197155" evidence="1">
    <location>
        <begin position="21"/>
        <end position="155"/>
    </location>
</feature>
<gene>
    <name evidence="2" type="ORF">AAFF_G00431410</name>
</gene>